<reference evidence="2 3" key="1">
    <citation type="submission" date="2023-02" db="EMBL/GenBank/DDBJ databases">
        <title>LHISI_Scaffold_Assembly.</title>
        <authorList>
            <person name="Stuart O.P."/>
            <person name="Cleave R."/>
            <person name="Magrath M.J.L."/>
            <person name="Mikheyev A.S."/>
        </authorList>
    </citation>
    <scope>NUCLEOTIDE SEQUENCE [LARGE SCALE GENOMIC DNA]</scope>
    <source>
        <strain evidence="2">Daus_M_001</strain>
        <tissue evidence="2">Leg muscle</tissue>
    </source>
</reference>
<keyword evidence="3" id="KW-1185">Reference proteome</keyword>
<sequence>MQVILISALSKISVLNGGLSMSTPALIILALIWWNVLTRTLRLFPEQSVPWMRVTVSFTEYVGYPPPPPECLDVSNKKELEDLWQQANANLEKAMKFMAKKYNQGLGTYFSSKLATSFHGPFKIIRFLGPVTVLSGEPTNNLVVKKAHLSQI</sequence>
<evidence type="ECO:0000313" key="3">
    <source>
        <dbReference type="Proteomes" id="UP001159363"/>
    </source>
</evidence>
<accession>A0ABQ9INL2</accession>
<keyword evidence="1" id="KW-0812">Transmembrane</keyword>
<proteinExistence type="predicted"/>
<protein>
    <submittedName>
        <fullName evidence="2">Uncharacterized protein</fullName>
    </submittedName>
</protein>
<dbReference type="Proteomes" id="UP001159363">
    <property type="component" value="Chromosome 1"/>
</dbReference>
<organism evidence="2 3">
    <name type="scientific">Dryococelus australis</name>
    <dbReference type="NCBI Taxonomy" id="614101"/>
    <lineage>
        <taxon>Eukaryota</taxon>
        <taxon>Metazoa</taxon>
        <taxon>Ecdysozoa</taxon>
        <taxon>Arthropoda</taxon>
        <taxon>Hexapoda</taxon>
        <taxon>Insecta</taxon>
        <taxon>Pterygota</taxon>
        <taxon>Neoptera</taxon>
        <taxon>Polyneoptera</taxon>
        <taxon>Phasmatodea</taxon>
        <taxon>Verophasmatodea</taxon>
        <taxon>Anareolatae</taxon>
        <taxon>Phasmatidae</taxon>
        <taxon>Eurycanthinae</taxon>
        <taxon>Dryococelus</taxon>
    </lineage>
</organism>
<comment type="caution">
    <text evidence="2">The sequence shown here is derived from an EMBL/GenBank/DDBJ whole genome shotgun (WGS) entry which is preliminary data.</text>
</comment>
<dbReference type="EMBL" id="JARBHB010000001">
    <property type="protein sequence ID" value="KAJ8897760.1"/>
    <property type="molecule type" value="Genomic_DNA"/>
</dbReference>
<evidence type="ECO:0000256" key="1">
    <source>
        <dbReference type="SAM" id="Phobius"/>
    </source>
</evidence>
<feature type="transmembrane region" description="Helical" evidence="1">
    <location>
        <begin position="12"/>
        <end position="34"/>
    </location>
</feature>
<name>A0ABQ9INL2_9NEOP</name>
<gene>
    <name evidence="2" type="ORF">PR048_003110</name>
</gene>
<keyword evidence="1" id="KW-1133">Transmembrane helix</keyword>
<evidence type="ECO:0000313" key="2">
    <source>
        <dbReference type="EMBL" id="KAJ8897760.1"/>
    </source>
</evidence>
<keyword evidence="1" id="KW-0472">Membrane</keyword>